<dbReference type="AlphaFoldDB" id="A0AAD7UU09"/>
<gene>
    <name evidence="2" type="ORF">O0I10_011654</name>
</gene>
<reference evidence="2 3" key="1">
    <citation type="submission" date="2023-03" db="EMBL/GenBank/DDBJ databases">
        <title>Genome sequence of Lichtheimia ornata CBS 291.66.</title>
        <authorList>
            <person name="Mohabir J.T."/>
            <person name="Shea T.P."/>
            <person name="Kurbessoian T."/>
            <person name="Berby B."/>
            <person name="Fontaine J."/>
            <person name="Livny J."/>
            <person name="Gnirke A."/>
            <person name="Stajich J.E."/>
            <person name="Cuomo C.A."/>
        </authorList>
    </citation>
    <scope>NUCLEOTIDE SEQUENCE [LARGE SCALE GENOMIC DNA]</scope>
    <source>
        <strain evidence="2">CBS 291.66</strain>
    </source>
</reference>
<keyword evidence="1" id="KW-0802">TPR repeat</keyword>
<accession>A0AAD7UU09</accession>
<keyword evidence="3" id="KW-1185">Reference proteome</keyword>
<dbReference type="SUPFAM" id="SSF48452">
    <property type="entry name" value="TPR-like"/>
    <property type="match status" value="1"/>
</dbReference>
<sequence>MTMEDDISWSQLLKHPIATAEHSNDNNRIAAATETLQQTAHQFVKVLNERAMLLANSAQFDAALHDAAATRTLIPGSGIGYLCMGDVYCQQGHHAAAISIYDQGLEAVPESDPYYQQLQQHRMTAIANNSKRVDFISQLPLDIVITHIVPRMQPRFYSESSCEILYVSREWQERIFQQSKGLKFSFGEEANTFKEGHAQLIQFAPHVQFLGGSLLDVRLDELFSRASFSNLKELSIICAPTTPRLPLIHGLQMVADSLTHLSLYECPGLQLRDIVETCPNLVSLETMNVDAIVPSSSSSTYPKVTHLALHAISETARSQHDNMVDILGRFPSLQSLKITPMPSSSILSILHQCCPHLQILHYGLRSSFSDDIIDVHPNGNGVTFVSLGANEEDIFNQDDVIGFLHVHIESLEKFTFRGIMDANNSYWRLANGKVRIQQVDDVPRPHSRYARDPTLPQAFFMRLDSIMFTGPELSSCHEFILWMISNAPNLNTIRLRKSYFQLDIANAMINARHLCKLEIFHSWGNGGDEGIERFLGYHIETMGSGSTLEEVIIRVVNLGMSRTPWIRLLARLKCLRNLKLLAGSISEDCIPVMEEIGQGCPALKELTLGHADCGLPDDLFKSLCKHPNLECLRIGAESLSNDDLMDLCAFKNLKQLHLPSIVEDDMLEMLQDHIPKVELIDDDDA</sequence>
<dbReference type="InterPro" id="IPR019734">
    <property type="entry name" value="TPR_rpt"/>
</dbReference>
<dbReference type="GeneID" id="83219054"/>
<dbReference type="Proteomes" id="UP001234581">
    <property type="component" value="Unassembled WGS sequence"/>
</dbReference>
<dbReference type="Gene3D" id="1.25.40.10">
    <property type="entry name" value="Tetratricopeptide repeat domain"/>
    <property type="match status" value="1"/>
</dbReference>
<evidence type="ECO:0000313" key="3">
    <source>
        <dbReference type="Proteomes" id="UP001234581"/>
    </source>
</evidence>
<dbReference type="Gene3D" id="3.80.10.10">
    <property type="entry name" value="Ribonuclease Inhibitor"/>
    <property type="match status" value="2"/>
</dbReference>
<proteinExistence type="predicted"/>
<evidence type="ECO:0008006" key="4">
    <source>
        <dbReference type="Google" id="ProtNLM"/>
    </source>
</evidence>
<feature type="repeat" description="TPR" evidence="1">
    <location>
        <begin position="78"/>
        <end position="111"/>
    </location>
</feature>
<protein>
    <recommendedName>
        <fullName evidence="4">F-box domain-containing protein</fullName>
    </recommendedName>
</protein>
<name>A0AAD7UU09_9FUNG</name>
<comment type="caution">
    <text evidence="2">The sequence shown here is derived from an EMBL/GenBank/DDBJ whole genome shotgun (WGS) entry which is preliminary data.</text>
</comment>
<dbReference type="SUPFAM" id="SSF52047">
    <property type="entry name" value="RNI-like"/>
    <property type="match status" value="2"/>
</dbReference>
<dbReference type="PROSITE" id="PS50005">
    <property type="entry name" value="TPR"/>
    <property type="match status" value="1"/>
</dbReference>
<dbReference type="EMBL" id="JARTCD010000096">
    <property type="protein sequence ID" value="KAJ8652709.1"/>
    <property type="molecule type" value="Genomic_DNA"/>
</dbReference>
<evidence type="ECO:0000313" key="2">
    <source>
        <dbReference type="EMBL" id="KAJ8652709.1"/>
    </source>
</evidence>
<dbReference type="RefSeq" id="XP_058337623.1">
    <property type="nucleotide sequence ID" value="XM_058491618.1"/>
</dbReference>
<dbReference type="PANTHER" id="PTHR31639">
    <property type="entry name" value="F-BOX PROTEIN-LIKE"/>
    <property type="match status" value="1"/>
</dbReference>
<dbReference type="PANTHER" id="PTHR31639:SF256">
    <property type="entry name" value="OS07G0242900 PROTEIN"/>
    <property type="match status" value="1"/>
</dbReference>
<evidence type="ECO:0000256" key="1">
    <source>
        <dbReference type="PROSITE-ProRule" id="PRU00339"/>
    </source>
</evidence>
<dbReference type="InterPro" id="IPR032675">
    <property type="entry name" value="LRR_dom_sf"/>
</dbReference>
<organism evidence="2 3">
    <name type="scientific">Lichtheimia ornata</name>
    <dbReference type="NCBI Taxonomy" id="688661"/>
    <lineage>
        <taxon>Eukaryota</taxon>
        <taxon>Fungi</taxon>
        <taxon>Fungi incertae sedis</taxon>
        <taxon>Mucoromycota</taxon>
        <taxon>Mucoromycotina</taxon>
        <taxon>Mucoromycetes</taxon>
        <taxon>Mucorales</taxon>
        <taxon>Lichtheimiaceae</taxon>
        <taxon>Lichtheimia</taxon>
    </lineage>
</organism>
<dbReference type="InterPro" id="IPR011990">
    <property type="entry name" value="TPR-like_helical_dom_sf"/>
</dbReference>